<dbReference type="AlphaFoldDB" id="A0A180GPH2"/>
<evidence type="ECO:0000313" key="4">
    <source>
        <dbReference type="Proteomes" id="UP000005240"/>
    </source>
</evidence>
<keyword evidence="4" id="KW-1185">Reference proteome</keyword>
<feature type="region of interest" description="Disordered" evidence="1">
    <location>
        <begin position="663"/>
        <end position="780"/>
    </location>
</feature>
<dbReference type="Proteomes" id="UP000005240">
    <property type="component" value="Unassembled WGS sequence"/>
</dbReference>
<organism evidence="2">
    <name type="scientific">Puccinia triticina (isolate 1-1 / race 1 (BBBD))</name>
    <name type="common">Brown leaf rust fungus</name>
    <dbReference type="NCBI Taxonomy" id="630390"/>
    <lineage>
        <taxon>Eukaryota</taxon>
        <taxon>Fungi</taxon>
        <taxon>Dikarya</taxon>
        <taxon>Basidiomycota</taxon>
        <taxon>Pucciniomycotina</taxon>
        <taxon>Pucciniomycetes</taxon>
        <taxon>Pucciniales</taxon>
        <taxon>Pucciniaceae</taxon>
        <taxon>Puccinia</taxon>
    </lineage>
</organism>
<dbReference type="OrthoDB" id="2507826at2759"/>
<evidence type="ECO:0000256" key="1">
    <source>
        <dbReference type="SAM" id="MobiDB-lite"/>
    </source>
</evidence>
<feature type="compositionally biased region" description="Polar residues" evidence="1">
    <location>
        <begin position="239"/>
        <end position="253"/>
    </location>
</feature>
<accession>A0A180GPH2</accession>
<reference evidence="3 4" key="3">
    <citation type="journal article" date="2017" name="G3 (Bethesda)">
        <title>Comparative analysis highlights variable genome content of wheat rusts and divergence of the mating loci.</title>
        <authorList>
            <person name="Cuomo C.A."/>
            <person name="Bakkeren G."/>
            <person name="Khalil H.B."/>
            <person name="Panwar V."/>
            <person name="Joly D."/>
            <person name="Linning R."/>
            <person name="Sakthikumar S."/>
            <person name="Song X."/>
            <person name="Adiconis X."/>
            <person name="Fan L."/>
            <person name="Goldberg J.M."/>
            <person name="Levin J.Z."/>
            <person name="Young S."/>
            <person name="Zeng Q."/>
            <person name="Anikster Y."/>
            <person name="Bruce M."/>
            <person name="Wang M."/>
            <person name="Yin C."/>
            <person name="McCallum B."/>
            <person name="Szabo L.J."/>
            <person name="Hulbert S."/>
            <person name="Chen X."/>
            <person name="Fellers J.P."/>
        </authorList>
    </citation>
    <scope>NUCLEOTIDE SEQUENCE</scope>
    <source>
        <strain evidence="3">isolate 1-1 / race 1 (BBBD)</strain>
        <strain evidence="4">Isolate 1-1 / race 1 (BBBD)</strain>
    </source>
</reference>
<sequence>MPSSTSYPQLLPLPAAENRQPTPRNPSRDAEHTLSPHQRQLTSESSSCPSDTEISSLYGKYRNSDGSSNEPLEQEDARQDSFTQGDDAHGLLLPGPRKSTVIDELNWMLGQAIDSAQTGFASSQQASPEPHHRLSHVRPYSPLVNGLERLSIDKERTLHTPEGTHPGEHSIEDLSEPISASSLSDYSADPAEDPHTATTSSSLHQQHRRRVYNLVDTSSSVAADERLKEYSAYDLTALSKPQDNPQLGSSKTGLQPPPNKEDYAGSTISARAQSASSEEVLSTSALEDSNTQLLRRSPSQQRNPLLAGINLQDLVAARKQDALREARQSTSSDQLPSSLEDFDPPPRSKAMMTKKRLEEDQYHPLPANSASPNGKQLQARSPVVKRSSSDMSFLEQWQWLESQHPSGSSPPKKKHSIPTAEPIKPARTTATPPTTTRDKSIQALDSHFSSSISSSDRANKLAILSQRQRNLQQAAHQQRPHPNVHNNKAAKTTTTTKLVGGAWFDRVPTIDPKDLKKIKTAADRCRVYESKLEQLCSQPTGLDLWVWLKTCAEGPTTPAVAPQPARKPGYSPLVSHHPLPLPPHLQQPGQSGGAPQLRDTSLSSIASFPLRPGTAAQKAVQIRRGSDLQLLEISHPSNTTTVVNSLMEINSLPYPSLYPHSVPIHPAPPPPEVPSNAPKGGPGGRFFAHIPLRVPLQAPHLRAPPPPPPPRGPRPDLFVPHNSVGALRPAAAPPARFSHDDNPPPGLPRGPHRMSFAYGSASGPGRPSSPPPAAALPGPAHPPGLLEGLLDKLVAILPDADPALLRALLIANHLDDVLTIGAYLEAANNPA</sequence>
<feature type="compositionally biased region" description="Polar residues" evidence="1">
    <location>
        <begin position="368"/>
        <end position="379"/>
    </location>
</feature>
<reference evidence="2" key="1">
    <citation type="submission" date="2009-11" db="EMBL/GenBank/DDBJ databases">
        <authorList>
            <consortium name="The Broad Institute Genome Sequencing Platform"/>
            <person name="Ward D."/>
            <person name="Feldgarden M."/>
            <person name="Earl A."/>
            <person name="Young S.K."/>
            <person name="Zeng Q."/>
            <person name="Koehrsen M."/>
            <person name="Alvarado L."/>
            <person name="Berlin A."/>
            <person name="Bochicchio J."/>
            <person name="Borenstein D."/>
            <person name="Chapman S.B."/>
            <person name="Chen Z."/>
            <person name="Engels R."/>
            <person name="Freedman E."/>
            <person name="Gellesch M."/>
            <person name="Goldberg J."/>
            <person name="Griggs A."/>
            <person name="Gujja S."/>
            <person name="Heilman E."/>
            <person name="Heiman D."/>
            <person name="Hepburn T."/>
            <person name="Howarth C."/>
            <person name="Jen D."/>
            <person name="Larson L."/>
            <person name="Lewis B."/>
            <person name="Mehta T."/>
            <person name="Park D."/>
            <person name="Pearson M."/>
            <person name="Roberts A."/>
            <person name="Saif S."/>
            <person name="Shea T."/>
            <person name="Shenoy N."/>
            <person name="Sisk P."/>
            <person name="Stolte C."/>
            <person name="Sykes S."/>
            <person name="Thomson T."/>
            <person name="Walk T."/>
            <person name="White J."/>
            <person name="Yandava C."/>
            <person name="Izard J."/>
            <person name="Baranova O.V."/>
            <person name="Blanton J.M."/>
            <person name="Tanner A.C."/>
            <person name="Dewhirst F.E."/>
            <person name="Haas B."/>
            <person name="Nusbaum C."/>
            <person name="Birren B."/>
        </authorList>
    </citation>
    <scope>NUCLEOTIDE SEQUENCE [LARGE SCALE GENOMIC DNA]</scope>
    <source>
        <strain evidence="2">1-1 BBBD Race 1</strain>
    </source>
</reference>
<feature type="region of interest" description="Disordered" evidence="1">
    <location>
        <begin position="468"/>
        <end position="488"/>
    </location>
</feature>
<feature type="compositionally biased region" description="Polar residues" evidence="1">
    <location>
        <begin position="118"/>
        <end position="127"/>
    </location>
</feature>
<feature type="region of interest" description="Disordered" evidence="1">
    <location>
        <begin position="320"/>
        <end position="387"/>
    </location>
</feature>
<feature type="region of interest" description="Disordered" evidence="1">
    <location>
        <begin position="556"/>
        <end position="599"/>
    </location>
</feature>
<protein>
    <recommendedName>
        <fullName evidence="5">CUE domain-containing protein</fullName>
    </recommendedName>
</protein>
<feature type="compositionally biased region" description="Polar residues" evidence="1">
    <location>
        <begin position="328"/>
        <end position="337"/>
    </location>
</feature>
<reference evidence="2" key="2">
    <citation type="submission" date="2016-05" db="EMBL/GenBank/DDBJ databases">
        <title>Comparative analysis highlights variable genome content of wheat rusts and divergence of the mating loci.</title>
        <authorList>
            <person name="Cuomo C.A."/>
            <person name="Bakkeren G."/>
            <person name="Szabo L."/>
            <person name="Khalil H."/>
            <person name="Joly D."/>
            <person name="Goldberg J."/>
            <person name="Young S."/>
            <person name="Zeng Q."/>
            <person name="Fellers J."/>
        </authorList>
    </citation>
    <scope>NUCLEOTIDE SEQUENCE [LARGE SCALE GENOMIC DNA]</scope>
    <source>
        <strain evidence="2">1-1 BBBD Race 1</strain>
    </source>
</reference>
<reference evidence="3" key="4">
    <citation type="submission" date="2025-05" db="UniProtKB">
        <authorList>
            <consortium name="EnsemblFungi"/>
        </authorList>
    </citation>
    <scope>IDENTIFICATION</scope>
    <source>
        <strain evidence="3">isolate 1-1 / race 1 (BBBD)</strain>
    </source>
</reference>
<feature type="region of interest" description="Disordered" evidence="1">
    <location>
        <begin position="1"/>
        <end position="96"/>
    </location>
</feature>
<feature type="region of interest" description="Disordered" evidence="1">
    <location>
        <begin position="118"/>
        <end position="140"/>
    </location>
</feature>
<gene>
    <name evidence="2" type="ORF">PTTG_27186</name>
</gene>
<feature type="compositionally biased region" description="Polar residues" evidence="1">
    <location>
        <begin position="266"/>
        <end position="303"/>
    </location>
</feature>
<feature type="compositionally biased region" description="Polar residues" evidence="1">
    <location>
        <begin position="35"/>
        <end position="55"/>
    </location>
</feature>
<feature type="region of interest" description="Disordered" evidence="1">
    <location>
        <begin position="180"/>
        <end position="209"/>
    </location>
</feature>
<dbReference type="EnsemblFungi" id="PTTG_27186-t43_1">
    <property type="protein sequence ID" value="PTTG_27186-t43_1-p1"/>
    <property type="gene ID" value="PTTG_27186"/>
</dbReference>
<feature type="compositionally biased region" description="Pro residues" evidence="1">
    <location>
        <begin position="767"/>
        <end position="780"/>
    </location>
</feature>
<evidence type="ECO:0000313" key="3">
    <source>
        <dbReference type="EnsemblFungi" id="PTTG_27186-t43_1-p1"/>
    </source>
</evidence>
<feature type="region of interest" description="Disordered" evidence="1">
    <location>
        <begin position="237"/>
        <end position="306"/>
    </location>
</feature>
<dbReference type="VEuPathDB" id="FungiDB:PTTG_27186"/>
<proteinExistence type="predicted"/>
<feature type="compositionally biased region" description="Low complexity" evidence="1">
    <location>
        <begin position="425"/>
        <end position="435"/>
    </location>
</feature>
<evidence type="ECO:0008006" key="5">
    <source>
        <dbReference type="Google" id="ProtNLM"/>
    </source>
</evidence>
<dbReference type="EMBL" id="ADAS02000046">
    <property type="protein sequence ID" value="OAV93863.1"/>
    <property type="molecule type" value="Genomic_DNA"/>
</dbReference>
<evidence type="ECO:0000313" key="2">
    <source>
        <dbReference type="EMBL" id="OAV93863.1"/>
    </source>
</evidence>
<feature type="region of interest" description="Disordered" evidence="1">
    <location>
        <begin position="401"/>
        <end position="438"/>
    </location>
</feature>
<name>A0A180GPH2_PUCT1</name>
<feature type="compositionally biased region" description="Pro residues" evidence="1">
    <location>
        <begin position="702"/>
        <end position="712"/>
    </location>
</feature>